<dbReference type="AlphaFoldDB" id="A0A518HLJ9"/>
<proteinExistence type="predicted"/>
<dbReference type="Proteomes" id="UP000319004">
    <property type="component" value="Chromosome"/>
</dbReference>
<dbReference type="EMBL" id="CP037423">
    <property type="protein sequence ID" value="QDV41731.1"/>
    <property type="molecule type" value="Genomic_DNA"/>
</dbReference>
<organism evidence="1 2">
    <name type="scientific">Stieleria neptunia</name>
    <dbReference type="NCBI Taxonomy" id="2527979"/>
    <lineage>
        <taxon>Bacteria</taxon>
        <taxon>Pseudomonadati</taxon>
        <taxon>Planctomycetota</taxon>
        <taxon>Planctomycetia</taxon>
        <taxon>Pirellulales</taxon>
        <taxon>Pirellulaceae</taxon>
        <taxon>Stieleria</taxon>
    </lineage>
</organism>
<keyword evidence="2" id="KW-1185">Reference proteome</keyword>
<name>A0A518HLJ9_9BACT</name>
<accession>A0A518HLJ9</accession>
<sequence>MRDRSSEWDRLPACHSSVDRLEAYPTCFPCGANRVLISVVHFKHPKTLDSQATA</sequence>
<protein>
    <submittedName>
        <fullName evidence="1">Uncharacterized protein</fullName>
    </submittedName>
</protein>
<dbReference type="KEGG" id="snep:Enr13x_15740"/>
<reference evidence="1 2" key="1">
    <citation type="submission" date="2019-03" db="EMBL/GenBank/DDBJ databases">
        <title>Deep-cultivation of Planctomycetes and their phenomic and genomic characterization uncovers novel biology.</title>
        <authorList>
            <person name="Wiegand S."/>
            <person name="Jogler M."/>
            <person name="Boedeker C."/>
            <person name="Pinto D."/>
            <person name="Vollmers J."/>
            <person name="Rivas-Marin E."/>
            <person name="Kohn T."/>
            <person name="Peeters S.H."/>
            <person name="Heuer A."/>
            <person name="Rast P."/>
            <person name="Oberbeckmann S."/>
            <person name="Bunk B."/>
            <person name="Jeske O."/>
            <person name="Meyerdierks A."/>
            <person name="Storesund J.E."/>
            <person name="Kallscheuer N."/>
            <person name="Luecker S."/>
            <person name="Lage O.M."/>
            <person name="Pohl T."/>
            <person name="Merkel B.J."/>
            <person name="Hornburger P."/>
            <person name="Mueller R.-W."/>
            <person name="Bruemmer F."/>
            <person name="Labrenz M."/>
            <person name="Spormann A.M."/>
            <person name="Op den Camp H."/>
            <person name="Overmann J."/>
            <person name="Amann R."/>
            <person name="Jetten M.S.M."/>
            <person name="Mascher T."/>
            <person name="Medema M.H."/>
            <person name="Devos D.P."/>
            <person name="Kaster A.-K."/>
            <person name="Ovreas L."/>
            <person name="Rohde M."/>
            <person name="Galperin M.Y."/>
            <person name="Jogler C."/>
        </authorList>
    </citation>
    <scope>NUCLEOTIDE SEQUENCE [LARGE SCALE GENOMIC DNA]</scope>
    <source>
        <strain evidence="1 2">Enr13</strain>
    </source>
</reference>
<gene>
    <name evidence="1" type="ORF">Enr13x_15740</name>
</gene>
<evidence type="ECO:0000313" key="1">
    <source>
        <dbReference type="EMBL" id="QDV41731.1"/>
    </source>
</evidence>
<evidence type="ECO:0000313" key="2">
    <source>
        <dbReference type="Proteomes" id="UP000319004"/>
    </source>
</evidence>